<name>A0ABX9AJP7_9ENTR</name>
<keyword evidence="2" id="KW-1185">Reference proteome</keyword>
<gene>
    <name evidence="1" type="ORF">K6K13_14325</name>
</gene>
<dbReference type="EMBL" id="CP081864">
    <property type="protein sequence ID" value="QZN94486.1"/>
    <property type="molecule type" value="Genomic_DNA"/>
</dbReference>
<sequence>MPLPISNNTSPLLSPISPPLAQTPCATLMKKAMKSLLSFQFGDFCARIVEIFRVLTDTHGEKLTCSQLNLQLDALFSKEEGWTPLKRESEYIPIKQTVYRSRQIDDTTYVVSAPAHDLLDECSTTATLSGGHSAAALLEEIKNEFPTGNVKTLIPIAQSNPLGCFGLRGHFVLCEVNINKGIISAITLHDPKAGLIDGFYKGDNHLKRQFLNHESLGLDKKSILTAQHHGHQHLLNGNDCGRYTLYYVDTLVKDGALTDASAKGAMAFFTARR</sequence>
<accession>A0ABX9AJP7</accession>
<organism evidence="1 2">
    <name type="scientific">Symbiopectobacterium purcellii</name>
    <dbReference type="NCBI Taxonomy" id="2871826"/>
    <lineage>
        <taxon>Bacteria</taxon>
        <taxon>Pseudomonadati</taxon>
        <taxon>Pseudomonadota</taxon>
        <taxon>Gammaproteobacteria</taxon>
        <taxon>Enterobacterales</taxon>
        <taxon>Enterobacteriaceae</taxon>
    </lineage>
</organism>
<reference evidence="1 2" key="1">
    <citation type="submission" date="2021-08" db="EMBL/GenBank/DDBJ databases">
        <title>Culture and genomic analysis of Symbiopectobacterium purcellii sp. nov. gen. nov., isolated from the leafhopper Empoasca decipiens.</title>
        <authorList>
            <person name="Nadal-Jimenez P."/>
            <person name="Siozios S."/>
            <person name="Halliday N."/>
            <person name="Camara M."/>
            <person name="Hurst G.D.D."/>
        </authorList>
    </citation>
    <scope>NUCLEOTIDE SEQUENCE [LARGE SCALE GENOMIC DNA]</scope>
    <source>
        <strain evidence="1 2">SyEd1</strain>
    </source>
</reference>
<dbReference type="RefSeq" id="WP_222157607.1">
    <property type="nucleotide sequence ID" value="NZ_CP081864.1"/>
</dbReference>
<evidence type="ECO:0000313" key="1">
    <source>
        <dbReference type="EMBL" id="QZN94486.1"/>
    </source>
</evidence>
<protein>
    <submittedName>
        <fullName evidence="1">Uncharacterized protein</fullName>
    </submittedName>
</protein>
<proteinExistence type="predicted"/>
<dbReference type="Proteomes" id="UP000825886">
    <property type="component" value="Chromosome"/>
</dbReference>
<evidence type="ECO:0000313" key="2">
    <source>
        <dbReference type="Proteomes" id="UP000825886"/>
    </source>
</evidence>